<evidence type="ECO:0000313" key="3">
    <source>
        <dbReference type="Proteomes" id="UP000261174"/>
    </source>
</evidence>
<dbReference type="Proteomes" id="UP000261174">
    <property type="component" value="Unassembled WGS sequence"/>
</dbReference>
<dbReference type="AlphaFoldDB" id="A0A3E1P5L7"/>
<evidence type="ECO:0000313" key="2">
    <source>
        <dbReference type="EMBL" id="RFM35485.1"/>
    </source>
</evidence>
<protein>
    <submittedName>
        <fullName evidence="2">DUF2752 domain-containing protein</fullName>
    </submittedName>
</protein>
<feature type="transmembrane region" description="Helical" evidence="1">
    <location>
        <begin position="69"/>
        <end position="87"/>
    </location>
</feature>
<name>A0A3E1P5L7_9BACT</name>
<comment type="caution">
    <text evidence="2">The sequence shown here is derived from an EMBL/GenBank/DDBJ whole genome shotgun (WGS) entry which is preliminary data.</text>
</comment>
<accession>A0A3E1P5L7</accession>
<dbReference type="InterPro" id="IPR021215">
    <property type="entry name" value="DUF2752"/>
</dbReference>
<keyword evidence="1" id="KW-1133">Transmembrane helix</keyword>
<keyword evidence="1" id="KW-0472">Membrane</keyword>
<gene>
    <name evidence="2" type="ORF">DXN04_08860</name>
</gene>
<reference evidence="2 3" key="1">
    <citation type="submission" date="2018-08" db="EMBL/GenBank/DDBJ databases">
        <title>Chitinophaga sp. K20C18050901, a novel bacterium isolated from forest soil.</title>
        <authorList>
            <person name="Wang C."/>
        </authorList>
    </citation>
    <scope>NUCLEOTIDE SEQUENCE [LARGE SCALE GENOMIC DNA]</scope>
    <source>
        <strain evidence="2 3">K20C18050901</strain>
    </source>
</reference>
<dbReference type="RefSeq" id="WP_116852978.1">
    <property type="nucleotide sequence ID" value="NZ_QTJV01000002.1"/>
</dbReference>
<feature type="transmembrane region" description="Helical" evidence="1">
    <location>
        <begin position="12"/>
        <end position="31"/>
    </location>
</feature>
<dbReference type="Pfam" id="PF10825">
    <property type="entry name" value="DUF2752"/>
    <property type="match status" value="1"/>
</dbReference>
<organism evidence="2 3">
    <name type="scientific">Chitinophaga silvisoli</name>
    <dbReference type="NCBI Taxonomy" id="2291814"/>
    <lineage>
        <taxon>Bacteria</taxon>
        <taxon>Pseudomonadati</taxon>
        <taxon>Bacteroidota</taxon>
        <taxon>Chitinophagia</taxon>
        <taxon>Chitinophagales</taxon>
        <taxon>Chitinophagaceae</taxon>
        <taxon>Chitinophaga</taxon>
    </lineage>
</organism>
<proteinExistence type="predicted"/>
<keyword evidence="3" id="KW-1185">Reference proteome</keyword>
<dbReference type="EMBL" id="QTJV01000002">
    <property type="protein sequence ID" value="RFM35485.1"/>
    <property type="molecule type" value="Genomic_DNA"/>
</dbReference>
<evidence type="ECO:0000256" key="1">
    <source>
        <dbReference type="SAM" id="Phobius"/>
    </source>
</evidence>
<keyword evidence="1" id="KW-0812">Transmembrane</keyword>
<sequence>MSIIQYIQRINIELIIWPVALILLYCMNPAADGTFSLCPFKWLGFTWCPGCGLGHGIHYLLHGDLKNAIHHHVLSPFAVAVLLHRTFQIGRSQLRLKNNHT</sequence>